<dbReference type="EMBL" id="JARJCM010000025">
    <property type="protein sequence ID" value="KAJ7039940.1"/>
    <property type="molecule type" value="Genomic_DNA"/>
</dbReference>
<proteinExistence type="predicted"/>
<comment type="caution">
    <text evidence="1">The sequence shown here is derived from an EMBL/GenBank/DDBJ whole genome shotgun (WGS) entry which is preliminary data.</text>
</comment>
<dbReference type="AlphaFoldDB" id="A0AAD6T7Q6"/>
<dbReference type="Proteomes" id="UP001218188">
    <property type="component" value="Unassembled WGS sequence"/>
</dbReference>
<organism evidence="1 2">
    <name type="scientific">Mycena alexandri</name>
    <dbReference type="NCBI Taxonomy" id="1745969"/>
    <lineage>
        <taxon>Eukaryota</taxon>
        <taxon>Fungi</taxon>
        <taxon>Dikarya</taxon>
        <taxon>Basidiomycota</taxon>
        <taxon>Agaricomycotina</taxon>
        <taxon>Agaricomycetes</taxon>
        <taxon>Agaricomycetidae</taxon>
        <taxon>Agaricales</taxon>
        <taxon>Marasmiineae</taxon>
        <taxon>Mycenaceae</taxon>
        <taxon>Mycena</taxon>
    </lineage>
</organism>
<evidence type="ECO:0000313" key="1">
    <source>
        <dbReference type="EMBL" id="KAJ7039940.1"/>
    </source>
</evidence>
<accession>A0AAD6T7Q6</accession>
<gene>
    <name evidence="1" type="ORF">C8F04DRAFT_283276</name>
</gene>
<name>A0AAD6T7Q6_9AGAR</name>
<keyword evidence="2" id="KW-1185">Reference proteome</keyword>
<protein>
    <submittedName>
        <fullName evidence="1">Uncharacterized protein</fullName>
    </submittedName>
</protein>
<sequence length="207" mass="23684">MRLEDLLNPVLEVDARPQLERLQGFLNSHNGPVLVPPELQNTLVRIIDQLKQLGKEPEALRTPTLANLPTRPVLETVIEHDIYINDKTKLSTLYRYPLHTYIEYPETGTKPVGHLFQLDPKNWVRPSLNFAYSLGKPAGQSRKSEEVFCPVLVDAEELTSGLHMKATREDIELRLHDERESRLECSSPQRDIFHKTAAYIATLRNQG</sequence>
<evidence type="ECO:0000313" key="2">
    <source>
        <dbReference type="Proteomes" id="UP001218188"/>
    </source>
</evidence>
<reference evidence="1" key="1">
    <citation type="submission" date="2023-03" db="EMBL/GenBank/DDBJ databases">
        <title>Massive genome expansion in bonnet fungi (Mycena s.s.) driven by repeated elements and novel gene families across ecological guilds.</title>
        <authorList>
            <consortium name="Lawrence Berkeley National Laboratory"/>
            <person name="Harder C.B."/>
            <person name="Miyauchi S."/>
            <person name="Viragh M."/>
            <person name="Kuo A."/>
            <person name="Thoen E."/>
            <person name="Andreopoulos B."/>
            <person name="Lu D."/>
            <person name="Skrede I."/>
            <person name="Drula E."/>
            <person name="Henrissat B."/>
            <person name="Morin E."/>
            <person name="Kohler A."/>
            <person name="Barry K."/>
            <person name="LaButti K."/>
            <person name="Morin E."/>
            <person name="Salamov A."/>
            <person name="Lipzen A."/>
            <person name="Mereny Z."/>
            <person name="Hegedus B."/>
            <person name="Baldrian P."/>
            <person name="Stursova M."/>
            <person name="Weitz H."/>
            <person name="Taylor A."/>
            <person name="Grigoriev I.V."/>
            <person name="Nagy L.G."/>
            <person name="Martin F."/>
            <person name="Kauserud H."/>
        </authorList>
    </citation>
    <scope>NUCLEOTIDE SEQUENCE</scope>
    <source>
        <strain evidence="1">CBHHK200</strain>
    </source>
</reference>